<keyword evidence="1" id="KW-0812">Transmembrane</keyword>
<organism evidence="2">
    <name type="scientific">Prymnesium polylepis</name>
    <dbReference type="NCBI Taxonomy" id="72548"/>
    <lineage>
        <taxon>Eukaryota</taxon>
        <taxon>Haptista</taxon>
        <taxon>Haptophyta</taxon>
        <taxon>Prymnesiophyceae</taxon>
        <taxon>Prymnesiales</taxon>
        <taxon>Prymnesiaceae</taxon>
        <taxon>Prymnesium</taxon>
    </lineage>
</organism>
<evidence type="ECO:0000313" key="3">
    <source>
        <dbReference type="EMBL" id="CAE2195398.1"/>
    </source>
</evidence>
<evidence type="ECO:0000313" key="2">
    <source>
        <dbReference type="EMBL" id="CAE2195395.1"/>
    </source>
</evidence>
<name>A0A6T7WB67_9EUKA</name>
<keyword evidence="1" id="KW-1133">Transmembrane helix</keyword>
<accession>A0A6T7WB67</accession>
<reference evidence="2" key="1">
    <citation type="submission" date="2021-01" db="EMBL/GenBank/DDBJ databases">
        <authorList>
            <person name="Corre E."/>
            <person name="Pelletier E."/>
            <person name="Niang G."/>
            <person name="Scheremetjew M."/>
            <person name="Finn R."/>
            <person name="Kale V."/>
            <person name="Holt S."/>
            <person name="Cochrane G."/>
            <person name="Meng A."/>
            <person name="Brown T."/>
            <person name="Cohen L."/>
        </authorList>
    </citation>
    <scope>NUCLEOTIDE SEQUENCE</scope>
    <source>
        <strain evidence="2">UIO037</strain>
    </source>
</reference>
<evidence type="ECO:0000256" key="1">
    <source>
        <dbReference type="SAM" id="Phobius"/>
    </source>
</evidence>
<keyword evidence="1" id="KW-0472">Membrane</keyword>
<feature type="transmembrane region" description="Helical" evidence="1">
    <location>
        <begin position="52"/>
        <end position="74"/>
    </location>
</feature>
<protein>
    <submittedName>
        <fullName evidence="2">Uncharacterized protein</fullName>
    </submittedName>
</protein>
<gene>
    <name evidence="2" type="ORF">CPOL0286_LOCUS748</name>
    <name evidence="3" type="ORF">CPOL0286_LOCUS751</name>
</gene>
<dbReference type="AlphaFoldDB" id="A0A6T7WB67"/>
<dbReference type="EMBL" id="HBKO01001504">
    <property type="protein sequence ID" value="CAE2195398.1"/>
    <property type="molecule type" value="Transcribed_RNA"/>
</dbReference>
<dbReference type="EMBL" id="HBKO01001493">
    <property type="protein sequence ID" value="CAE2195395.1"/>
    <property type="molecule type" value="Transcribed_RNA"/>
</dbReference>
<proteinExistence type="predicted"/>
<sequence>MTTTRTTSTEAARHRRWPNLDQELSFGEALPQMAERAAEKLPLKYRLHTRPLMMATLVVGTQFVSTILISVMLLTDCTHNAREALTAYPRFTLNQELQKLTPPSLGFGRYTRTFEYDAARPHSMPAGQLICFGRFGLAYYDYNAAVYLNDSYGGECVAQVSTPGIGPWPCP</sequence>